<accession>A0A4V4HBR6</accession>
<sequence length="224" mass="24032">MLCKGQSGRAFAVWDGWDGQSIKACVTFDLAEIALSRQTLDFPGSDTDDNADVQDNPQLRGDDVSPPCTTPPSPPLPDLESSPPSSPTSSRSPSPQFSGKRKRGTRRGNKKKRVQLDPSSVIPTQPSPSTQKDTTARSHISRSKQRSRAKNPTAYQPRQKVGQSLLQNLSPLPANINSHNMSEATSGYIGKGNGAVKEGKARAFWTLEELCGPDGLGFTCVPAS</sequence>
<feature type="compositionally biased region" description="Low complexity" evidence="1">
    <location>
        <begin position="78"/>
        <end position="95"/>
    </location>
</feature>
<dbReference type="Proteomes" id="UP000297245">
    <property type="component" value="Unassembled WGS sequence"/>
</dbReference>
<gene>
    <name evidence="2" type="ORF">K435DRAFT_874476</name>
</gene>
<feature type="compositionally biased region" description="Basic residues" evidence="1">
    <location>
        <begin position="139"/>
        <end position="149"/>
    </location>
</feature>
<name>A0A4V4HBR6_DENBC</name>
<keyword evidence="3" id="KW-1185">Reference proteome</keyword>
<reference evidence="2 3" key="1">
    <citation type="journal article" date="2019" name="Nat. Ecol. Evol.">
        <title>Megaphylogeny resolves global patterns of mushroom evolution.</title>
        <authorList>
            <person name="Varga T."/>
            <person name="Krizsan K."/>
            <person name="Foldi C."/>
            <person name="Dima B."/>
            <person name="Sanchez-Garcia M."/>
            <person name="Sanchez-Ramirez S."/>
            <person name="Szollosi G.J."/>
            <person name="Szarkandi J.G."/>
            <person name="Papp V."/>
            <person name="Albert L."/>
            <person name="Andreopoulos W."/>
            <person name="Angelini C."/>
            <person name="Antonin V."/>
            <person name="Barry K.W."/>
            <person name="Bougher N.L."/>
            <person name="Buchanan P."/>
            <person name="Buyck B."/>
            <person name="Bense V."/>
            <person name="Catcheside P."/>
            <person name="Chovatia M."/>
            <person name="Cooper J."/>
            <person name="Damon W."/>
            <person name="Desjardin D."/>
            <person name="Finy P."/>
            <person name="Geml J."/>
            <person name="Haridas S."/>
            <person name="Hughes K."/>
            <person name="Justo A."/>
            <person name="Karasinski D."/>
            <person name="Kautmanova I."/>
            <person name="Kiss B."/>
            <person name="Kocsube S."/>
            <person name="Kotiranta H."/>
            <person name="LaButti K.M."/>
            <person name="Lechner B.E."/>
            <person name="Liimatainen K."/>
            <person name="Lipzen A."/>
            <person name="Lukacs Z."/>
            <person name="Mihaltcheva S."/>
            <person name="Morgado L.N."/>
            <person name="Niskanen T."/>
            <person name="Noordeloos M.E."/>
            <person name="Ohm R.A."/>
            <person name="Ortiz-Santana B."/>
            <person name="Ovrebo C."/>
            <person name="Racz N."/>
            <person name="Riley R."/>
            <person name="Savchenko A."/>
            <person name="Shiryaev A."/>
            <person name="Soop K."/>
            <person name="Spirin V."/>
            <person name="Szebenyi C."/>
            <person name="Tomsovsky M."/>
            <person name="Tulloss R.E."/>
            <person name="Uehling J."/>
            <person name="Grigoriev I.V."/>
            <person name="Vagvolgyi C."/>
            <person name="Papp T."/>
            <person name="Martin F.M."/>
            <person name="Miettinen O."/>
            <person name="Hibbett D.S."/>
            <person name="Nagy L.G."/>
        </authorList>
    </citation>
    <scope>NUCLEOTIDE SEQUENCE [LARGE SCALE GENOMIC DNA]</scope>
    <source>
        <strain evidence="2 3">CBS 962.96</strain>
    </source>
</reference>
<evidence type="ECO:0000256" key="1">
    <source>
        <dbReference type="SAM" id="MobiDB-lite"/>
    </source>
</evidence>
<dbReference type="AlphaFoldDB" id="A0A4V4HBR6"/>
<protein>
    <submittedName>
        <fullName evidence="2">Uncharacterized protein</fullName>
    </submittedName>
</protein>
<feature type="non-terminal residue" evidence="2">
    <location>
        <position position="224"/>
    </location>
</feature>
<feature type="compositionally biased region" description="Pro residues" evidence="1">
    <location>
        <begin position="68"/>
        <end position="77"/>
    </location>
</feature>
<feature type="compositionally biased region" description="Basic residues" evidence="1">
    <location>
        <begin position="99"/>
        <end position="113"/>
    </location>
</feature>
<feature type="region of interest" description="Disordered" evidence="1">
    <location>
        <begin position="40"/>
        <end position="161"/>
    </location>
</feature>
<dbReference type="EMBL" id="ML179913">
    <property type="protein sequence ID" value="THU80355.1"/>
    <property type="molecule type" value="Genomic_DNA"/>
</dbReference>
<evidence type="ECO:0000313" key="3">
    <source>
        <dbReference type="Proteomes" id="UP000297245"/>
    </source>
</evidence>
<feature type="compositionally biased region" description="Polar residues" evidence="1">
    <location>
        <begin position="117"/>
        <end position="133"/>
    </location>
</feature>
<evidence type="ECO:0000313" key="2">
    <source>
        <dbReference type="EMBL" id="THU80355.1"/>
    </source>
</evidence>
<organism evidence="2 3">
    <name type="scientific">Dendrothele bispora (strain CBS 962.96)</name>
    <dbReference type="NCBI Taxonomy" id="1314807"/>
    <lineage>
        <taxon>Eukaryota</taxon>
        <taxon>Fungi</taxon>
        <taxon>Dikarya</taxon>
        <taxon>Basidiomycota</taxon>
        <taxon>Agaricomycotina</taxon>
        <taxon>Agaricomycetes</taxon>
        <taxon>Agaricomycetidae</taxon>
        <taxon>Agaricales</taxon>
        <taxon>Agaricales incertae sedis</taxon>
        <taxon>Dendrothele</taxon>
    </lineage>
</organism>
<proteinExistence type="predicted"/>